<dbReference type="OrthoDB" id="3259884at2759"/>
<name>V2X3J1_MONRO</name>
<gene>
    <name evidence="1" type="ORF">Moror_11714</name>
</gene>
<reference evidence="1 2" key="1">
    <citation type="journal article" date="2014" name="BMC Genomics">
        <title>Genome and secretome analysis of the hemibiotrophic fungal pathogen, Moniliophthora roreri, which causes frosty pod rot disease of cacao: mechanisms of the biotrophic and necrotrophic phases.</title>
        <authorList>
            <person name="Meinhardt L.W."/>
            <person name="Costa G.G.L."/>
            <person name="Thomazella D.P.T."/>
            <person name="Teixeira P.J.P.L."/>
            <person name="Carazzolle M.F."/>
            <person name="Schuster S.C."/>
            <person name="Carlson J.E."/>
            <person name="Guiltinan M.J."/>
            <person name="Mieczkowski P."/>
            <person name="Farmer A."/>
            <person name="Ramaraj T."/>
            <person name="Crozier J."/>
            <person name="Davis R.E."/>
            <person name="Shao J."/>
            <person name="Melnick R.L."/>
            <person name="Pereira G.A.G."/>
            <person name="Bailey B.A."/>
        </authorList>
    </citation>
    <scope>NUCLEOTIDE SEQUENCE [LARGE SCALE GENOMIC DNA]</scope>
    <source>
        <strain evidence="1 2">MCA 2997</strain>
    </source>
</reference>
<dbReference type="KEGG" id="mrr:Moror_11714"/>
<evidence type="ECO:0000313" key="1">
    <source>
        <dbReference type="EMBL" id="ESK87356.1"/>
    </source>
</evidence>
<feature type="non-terminal residue" evidence="1">
    <location>
        <position position="85"/>
    </location>
</feature>
<comment type="caution">
    <text evidence="1">The sequence shown here is derived from an EMBL/GenBank/DDBJ whole genome shotgun (WGS) entry which is preliminary data.</text>
</comment>
<dbReference type="HOGENOM" id="CLU_191098_0_0_1"/>
<protein>
    <submittedName>
        <fullName evidence="1">Uncharacterized protein</fullName>
    </submittedName>
</protein>
<evidence type="ECO:0000313" key="2">
    <source>
        <dbReference type="Proteomes" id="UP000017559"/>
    </source>
</evidence>
<dbReference type="AlphaFoldDB" id="V2X3J1"/>
<dbReference type="EMBL" id="AWSO01000796">
    <property type="protein sequence ID" value="ESK87356.1"/>
    <property type="molecule type" value="Genomic_DNA"/>
</dbReference>
<proteinExistence type="predicted"/>
<keyword evidence="2" id="KW-1185">Reference proteome</keyword>
<sequence length="85" mass="9618">MTATIPISEPLHSPIFNTPTKLPCFLKYAKNLRVLCLIFTSNVLQSKGIRPDILPDVPDKALTDARFMLGNVIWLNWAAPKWLEI</sequence>
<dbReference type="Proteomes" id="UP000017559">
    <property type="component" value="Unassembled WGS sequence"/>
</dbReference>
<organism evidence="1 2">
    <name type="scientific">Moniliophthora roreri (strain MCA 2997)</name>
    <name type="common">Cocoa frosty pod rot fungus</name>
    <name type="synonym">Crinipellis roreri</name>
    <dbReference type="NCBI Taxonomy" id="1381753"/>
    <lineage>
        <taxon>Eukaryota</taxon>
        <taxon>Fungi</taxon>
        <taxon>Dikarya</taxon>
        <taxon>Basidiomycota</taxon>
        <taxon>Agaricomycotina</taxon>
        <taxon>Agaricomycetes</taxon>
        <taxon>Agaricomycetidae</taxon>
        <taxon>Agaricales</taxon>
        <taxon>Marasmiineae</taxon>
        <taxon>Marasmiaceae</taxon>
        <taxon>Moniliophthora</taxon>
    </lineage>
</organism>
<accession>V2X3J1</accession>